<accession>A0A2S7IFZ8</accession>
<feature type="transmembrane region" description="Helical" evidence="1">
    <location>
        <begin position="308"/>
        <end position="326"/>
    </location>
</feature>
<protein>
    <recommendedName>
        <fullName evidence="4">Glycosyltransferase RgtA/B/C/D-like domain-containing protein</fullName>
    </recommendedName>
</protein>
<sequence>MNRISTQTLPFSIGIFLIFSLSLILSLFFKDHWLWMDEVLSYLLVSDPSLAHANDALVSGMDANPPLFVNVYWILGHAISLDFQFLRMVSIVFFALTMALFFWYSTTLLGTPLFNFLLITLIAAFTYLNLTLATQVRSYALFFLISLPYFIVLHRLIAEPHNRRLLGLFVLLGLGLSLTHNFGLFYLAASGAFFFLLWLWSRQAAYVWPMAAHLITLLLWAAFWFTSFQIQTEAGKPHSWIPLPTWESFFTTIGELSPTLSYSLEQRSWFSFLPYLRFFALAFLFVFILRKKRRDGYAAFRTDAAFQFYLLSGFIYFSTILISLGVSLVHTSVFISRYLWPNHLLVIFQLMYAFYQFYTPPKLSGWYRLAPLYALLIGAFVFYQNRKIVHFPKGILSYLPQLDPRYPVFVETADYFLPLWFHKFPQPVHYLIHWPTAAVPTNILSATVEHKILKSVRDKYQVPGLTPAKEFTKANFPHFYVVDEASHYQMENFIDSHQIKVVRQLPMDINGHRLLECTFN</sequence>
<name>A0A2S7IFZ8_9BACT</name>
<keyword evidence="1" id="KW-0472">Membrane</keyword>
<keyword evidence="3" id="KW-1185">Reference proteome</keyword>
<feature type="transmembrane region" description="Helical" evidence="1">
    <location>
        <begin position="206"/>
        <end position="226"/>
    </location>
</feature>
<feature type="transmembrane region" description="Helical" evidence="1">
    <location>
        <begin position="139"/>
        <end position="157"/>
    </location>
</feature>
<feature type="transmembrane region" description="Helical" evidence="1">
    <location>
        <begin position="364"/>
        <end position="383"/>
    </location>
</feature>
<feature type="transmembrane region" description="Helical" evidence="1">
    <location>
        <begin position="169"/>
        <end position="200"/>
    </location>
</feature>
<reference evidence="3" key="1">
    <citation type="submission" date="2018-02" db="EMBL/GenBank/DDBJ databases">
        <title>Genome sequencing of Solimonas sp. HR-BB.</title>
        <authorList>
            <person name="Lee Y."/>
            <person name="Jeon C.O."/>
        </authorList>
    </citation>
    <scope>NUCLEOTIDE SEQUENCE [LARGE SCALE GENOMIC DNA]</scope>
    <source>
        <strain evidence="3">HR-U</strain>
    </source>
</reference>
<evidence type="ECO:0008006" key="4">
    <source>
        <dbReference type="Google" id="ProtNLM"/>
    </source>
</evidence>
<organism evidence="2 3">
    <name type="scientific">Siphonobacter curvatus</name>
    <dbReference type="NCBI Taxonomy" id="2094562"/>
    <lineage>
        <taxon>Bacteria</taxon>
        <taxon>Pseudomonadati</taxon>
        <taxon>Bacteroidota</taxon>
        <taxon>Cytophagia</taxon>
        <taxon>Cytophagales</taxon>
        <taxon>Cytophagaceae</taxon>
        <taxon>Siphonobacter</taxon>
    </lineage>
</organism>
<dbReference type="OrthoDB" id="919397at2"/>
<evidence type="ECO:0000313" key="3">
    <source>
        <dbReference type="Proteomes" id="UP000239590"/>
    </source>
</evidence>
<dbReference type="AlphaFoldDB" id="A0A2S7IFZ8"/>
<comment type="caution">
    <text evidence="2">The sequence shown here is derived from an EMBL/GenBank/DDBJ whole genome shotgun (WGS) entry which is preliminary data.</text>
</comment>
<feature type="transmembrane region" description="Helical" evidence="1">
    <location>
        <begin position="269"/>
        <end position="288"/>
    </location>
</feature>
<evidence type="ECO:0000256" key="1">
    <source>
        <dbReference type="SAM" id="Phobius"/>
    </source>
</evidence>
<feature type="transmembrane region" description="Helical" evidence="1">
    <location>
        <begin position="9"/>
        <end position="29"/>
    </location>
</feature>
<dbReference type="RefSeq" id="WP_104715548.1">
    <property type="nucleotide sequence ID" value="NZ_PTRA01000006.1"/>
</dbReference>
<feature type="transmembrane region" description="Helical" evidence="1">
    <location>
        <begin position="113"/>
        <end position="133"/>
    </location>
</feature>
<dbReference type="EMBL" id="PTRA01000006">
    <property type="protein sequence ID" value="PQA54424.1"/>
    <property type="molecule type" value="Genomic_DNA"/>
</dbReference>
<keyword evidence="1" id="KW-1133">Transmembrane helix</keyword>
<feature type="transmembrane region" description="Helical" evidence="1">
    <location>
        <begin position="338"/>
        <end position="358"/>
    </location>
</feature>
<dbReference type="Proteomes" id="UP000239590">
    <property type="component" value="Unassembled WGS sequence"/>
</dbReference>
<gene>
    <name evidence="2" type="ORF">C5O19_21995</name>
</gene>
<keyword evidence="1" id="KW-0812">Transmembrane</keyword>
<evidence type="ECO:0000313" key="2">
    <source>
        <dbReference type="EMBL" id="PQA54424.1"/>
    </source>
</evidence>
<proteinExistence type="predicted"/>
<feature type="transmembrane region" description="Helical" evidence="1">
    <location>
        <begin position="85"/>
        <end position="104"/>
    </location>
</feature>